<evidence type="ECO:0000256" key="7">
    <source>
        <dbReference type="ARBA" id="ARBA00023242"/>
    </source>
</evidence>
<feature type="region of interest" description="Disordered" evidence="8">
    <location>
        <begin position="268"/>
        <end position="294"/>
    </location>
</feature>
<dbReference type="CDD" id="cd13170">
    <property type="entry name" value="RanBD_NUP50"/>
    <property type="match status" value="1"/>
</dbReference>
<proteinExistence type="predicted"/>
<dbReference type="InterPro" id="IPR011993">
    <property type="entry name" value="PH-like_dom_sf"/>
</dbReference>
<comment type="subcellular location">
    <subcellularLocation>
        <location evidence="1">Nucleus</location>
        <location evidence="1">Nuclear pore complex</location>
    </subcellularLocation>
</comment>
<protein>
    <recommendedName>
        <fullName evidence="9">RanBD1 domain-containing protein</fullName>
    </recommendedName>
</protein>
<feature type="compositionally biased region" description="Polar residues" evidence="8">
    <location>
        <begin position="70"/>
        <end position="85"/>
    </location>
</feature>
<dbReference type="EMBL" id="JALLPJ020001341">
    <property type="protein sequence ID" value="KAL3768867.1"/>
    <property type="molecule type" value="Genomic_DNA"/>
</dbReference>
<keyword evidence="11" id="KW-1185">Reference proteome</keyword>
<evidence type="ECO:0000256" key="4">
    <source>
        <dbReference type="ARBA" id="ARBA00022927"/>
    </source>
</evidence>
<keyword evidence="3" id="KW-0509">mRNA transport</keyword>
<keyword evidence="5" id="KW-0811">Translocation</keyword>
<feature type="region of interest" description="Disordered" evidence="8">
    <location>
        <begin position="1"/>
        <end position="101"/>
    </location>
</feature>
<dbReference type="InterPro" id="IPR053074">
    <property type="entry name" value="NPC_Nucleoporin"/>
</dbReference>
<dbReference type="SMART" id="SM00160">
    <property type="entry name" value="RanBD"/>
    <property type="match status" value="1"/>
</dbReference>
<gene>
    <name evidence="10" type="ORF">ACHAWO_013153</name>
</gene>
<evidence type="ECO:0000256" key="6">
    <source>
        <dbReference type="ARBA" id="ARBA00023132"/>
    </source>
</evidence>
<feature type="domain" description="RanBD1" evidence="9">
    <location>
        <begin position="400"/>
        <end position="506"/>
    </location>
</feature>
<keyword evidence="6" id="KW-0906">Nuclear pore complex</keyword>
<comment type="caution">
    <text evidence="10">The sequence shown here is derived from an EMBL/GenBank/DDBJ whole genome shotgun (WGS) entry which is preliminary data.</text>
</comment>
<dbReference type="Gene3D" id="2.30.29.30">
    <property type="entry name" value="Pleckstrin-homology domain (PH domain)/Phosphotyrosine-binding domain (PTB)"/>
    <property type="match status" value="1"/>
</dbReference>
<dbReference type="GO" id="GO:0005643">
    <property type="term" value="C:nuclear pore"/>
    <property type="evidence" value="ECO:0007669"/>
    <property type="project" value="UniProtKB-SubCell"/>
</dbReference>
<accession>A0ABD3MYS0</accession>
<feature type="compositionally biased region" description="Basic and acidic residues" evidence="8">
    <location>
        <begin position="396"/>
        <end position="406"/>
    </location>
</feature>
<evidence type="ECO:0000256" key="1">
    <source>
        <dbReference type="ARBA" id="ARBA00004567"/>
    </source>
</evidence>
<evidence type="ECO:0000256" key="5">
    <source>
        <dbReference type="ARBA" id="ARBA00023010"/>
    </source>
</evidence>
<reference evidence="10 11" key="1">
    <citation type="submission" date="2024-10" db="EMBL/GenBank/DDBJ databases">
        <title>Updated reference genomes for cyclostephanoid diatoms.</title>
        <authorList>
            <person name="Roberts W.R."/>
            <person name="Alverson A.J."/>
        </authorList>
    </citation>
    <scope>NUCLEOTIDE SEQUENCE [LARGE SCALE GENOMIC DNA]</scope>
    <source>
        <strain evidence="10 11">AJA010-31</strain>
    </source>
</reference>
<dbReference type="Pfam" id="PF00638">
    <property type="entry name" value="Ran_BP1"/>
    <property type="match status" value="1"/>
</dbReference>
<dbReference type="Pfam" id="PF08911">
    <property type="entry name" value="NUP50"/>
    <property type="match status" value="1"/>
</dbReference>
<dbReference type="InterPro" id="IPR000156">
    <property type="entry name" value="Ran_bind_dom"/>
</dbReference>
<feature type="region of interest" description="Disordered" evidence="8">
    <location>
        <begin position="362"/>
        <end position="412"/>
    </location>
</feature>
<evidence type="ECO:0000259" key="9">
    <source>
        <dbReference type="SMART" id="SM00160"/>
    </source>
</evidence>
<keyword evidence="7" id="KW-0539">Nucleus</keyword>
<dbReference type="Proteomes" id="UP001530400">
    <property type="component" value="Unassembled WGS sequence"/>
</dbReference>
<evidence type="ECO:0000256" key="3">
    <source>
        <dbReference type="ARBA" id="ARBA00022816"/>
    </source>
</evidence>
<feature type="compositionally biased region" description="Basic residues" evidence="8">
    <location>
        <begin position="42"/>
        <end position="51"/>
    </location>
</feature>
<evidence type="ECO:0000313" key="11">
    <source>
        <dbReference type="Proteomes" id="UP001530400"/>
    </source>
</evidence>
<evidence type="ECO:0000313" key="10">
    <source>
        <dbReference type="EMBL" id="KAL3768867.1"/>
    </source>
</evidence>
<dbReference type="PANTHER" id="PTHR38697">
    <property type="entry name" value="NUCLEAR PORE COMPLEX PROTEIN SIMILAR TO S. CEREVISIAE NUP2 (EUROFUNG)"/>
    <property type="match status" value="1"/>
</dbReference>
<dbReference type="SUPFAM" id="SSF50729">
    <property type="entry name" value="PH domain-like"/>
    <property type="match status" value="1"/>
</dbReference>
<organism evidence="10 11">
    <name type="scientific">Cyclotella atomus</name>
    <dbReference type="NCBI Taxonomy" id="382360"/>
    <lineage>
        <taxon>Eukaryota</taxon>
        <taxon>Sar</taxon>
        <taxon>Stramenopiles</taxon>
        <taxon>Ochrophyta</taxon>
        <taxon>Bacillariophyta</taxon>
        <taxon>Coscinodiscophyceae</taxon>
        <taxon>Thalassiosirophycidae</taxon>
        <taxon>Stephanodiscales</taxon>
        <taxon>Stephanodiscaceae</taxon>
        <taxon>Cyclotella</taxon>
    </lineage>
</organism>
<keyword evidence="2" id="KW-0813">Transport</keyword>
<dbReference type="GO" id="GO:0051028">
    <property type="term" value="P:mRNA transport"/>
    <property type="evidence" value="ECO:0007669"/>
    <property type="project" value="UniProtKB-KW"/>
</dbReference>
<dbReference type="GO" id="GO:0015031">
    <property type="term" value="P:protein transport"/>
    <property type="evidence" value="ECO:0007669"/>
    <property type="project" value="UniProtKB-KW"/>
</dbReference>
<dbReference type="AlphaFoldDB" id="A0ABD3MYS0"/>
<dbReference type="InterPro" id="IPR015007">
    <property type="entry name" value="NUP2/50/61"/>
</dbReference>
<keyword evidence="4" id="KW-0653">Protein transport</keyword>
<feature type="compositionally biased region" description="Low complexity" evidence="8">
    <location>
        <begin position="319"/>
        <end position="328"/>
    </location>
</feature>
<feature type="region of interest" description="Disordered" evidence="8">
    <location>
        <begin position="116"/>
        <end position="162"/>
    </location>
</feature>
<name>A0ABD3MYS0_9STRA</name>
<evidence type="ECO:0000256" key="2">
    <source>
        <dbReference type="ARBA" id="ARBA00022448"/>
    </source>
</evidence>
<dbReference type="PANTHER" id="PTHR38697:SF1">
    <property type="entry name" value="NUCLEAR PORE COMPLEX PROTEIN SIMILAR TO S. CEREVISIAE NUP2 (EUROFUNG)"/>
    <property type="match status" value="1"/>
</dbReference>
<sequence length="523" mass="54985">MQIKRVAEHQINKDEYESQDDRDIEAPDPGTGMSRASEDVMKKRKIVKARRSAGGAGSTPIAPPSGRFTGMSSNMQQATPASGQEGTPPKANPFANISFAPTAPTPAKASFSFRATAPAATAPTPSKASFSFGAAAPAATAPTPSKPLFGAPPSAVKPKAPSNGFSFAGSKPAVPSFSLAESTKESDSAASKDLFSSKTDVPKAALPRFASPAASKFGPINKRVKELNTGFFQWIKAAWEAGYRAEDWSSSFAVYEAKIKAIEAEIEPEDDNAPAAESSNNVITPAASPPATQPAFSFRAPALAPTAKSEAPKPLFGGSSAPAPAAPSTSFSFRGAPSSATTAPSAGLFSFGFGASAPAPAAPKQSFSFGSIPPPSNPTTSNNGTNDDDDPTANPDDGKVEEVEQEKNEEEDVLFEIKAKPMKSVDGEWKKYGAGVCRLYKHKTTKKHRIVTRNTIGKVQFNVSISADMKPFDKVLKDGKKGKLAFIKFSGMESAAEGVRVMMLQVTPEEIDRFHSILNGIEE</sequence>
<evidence type="ECO:0000256" key="8">
    <source>
        <dbReference type="SAM" id="MobiDB-lite"/>
    </source>
</evidence>
<feature type="compositionally biased region" description="Basic and acidic residues" evidence="8">
    <location>
        <begin position="1"/>
        <end position="25"/>
    </location>
</feature>
<feature type="region of interest" description="Disordered" evidence="8">
    <location>
        <begin position="308"/>
        <end position="337"/>
    </location>
</feature>